<gene>
    <name evidence="7" type="ORF">FHR99_002151</name>
</gene>
<dbReference type="InterPro" id="IPR050301">
    <property type="entry name" value="NTE"/>
</dbReference>
<feature type="domain" description="PNPLA" evidence="6">
    <location>
        <begin position="10"/>
        <end position="171"/>
    </location>
</feature>
<dbReference type="PROSITE" id="PS51635">
    <property type="entry name" value="PNPLA"/>
    <property type="match status" value="1"/>
</dbReference>
<feature type="active site" description="Nucleophile" evidence="4">
    <location>
        <position position="43"/>
    </location>
</feature>
<dbReference type="AlphaFoldDB" id="A0A7W4Z7C4"/>
<reference evidence="7 8" key="1">
    <citation type="submission" date="2020-08" db="EMBL/GenBank/DDBJ databases">
        <title>Genomic Encyclopedia of Type Strains, Phase III (KMG-III): the genomes of soil and plant-associated and newly described type strains.</title>
        <authorList>
            <person name="Whitman W."/>
        </authorList>
    </citation>
    <scope>NUCLEOTIDE SEQUENCE [LARGE SCALE GENOMIC DNA]</scope>
    <source>
        <strain evidence="7 8">CECT 8654</strain>
    </source>
</reference>
<dbReference type="SUPFAM" id="SSF52151">
    <property type="entry name" value="FabD/lysophospholipase-like"/>
    <property type="match status" value="1"/>
</dbReference>
<keyword evidence="2 4" id="KW-0442">Lipid degradation</keyword>
<feature type="active site" description="Proton acceptor" evidence="4">
    <location>
        <position position="158"/>
    </location>
</feature>
<accession>A0A7W4Z7C4</accession>
<evidence type="ECO:0000256" key="5">
    <source>
        <dbReference type="SAM" id="MobiDB-lite"/>
    </source>
</evidence>
<feature type="region of interest" description="Disordered" evidence="5">
    <location>
        <begin position="314"/>
        <end position="364"/>
    </location>
</feature>
<keyword evidence="1 4" id="KW-0378">Hydrolase</keyword>
<dbReference type="PANTHER" id="PTHR14226">
    <property type="entry name" value="NEUROPATHY TARGET ESTERASE/SWISS CHEESE D.MELANOGASTER"/>
    <property type="match status" value="1"/>
</dbReference>
<evidence type="ECO:0000313" key="7">
    <source>
        <dbReference type="EMBL" id="MBB3047885.1"/>
    </source>
</evidence>
<comment type="caution">
    <text evidence="7">The sequence shown here is derived from an EMBL/GenBank/DDBJ whole genome shotgun (WGS) entry which is preliminary data.</text>
</comment>
<keyword evidence="3 4" id="KW-0443">Lipid metabolism</keyword>
<dbReference type="InterPro" id="IPR016035">
    <property type="entry name" value="Acyl_Trfase/lysoPLipase"/>
</dbReference>
<evidence type="ECO:0000313" key="8">
    <source>
        <dbReference type="Proteomes" id="UP000537130"/>
    </source>
</evidence>
<evidence type="ECO:0000256" key="3">
    <source>
        <dbReference type="ARBA" id="ARBA00023098"/>
    </source>
</evidence>
<feature type="short sequence motif" description="GXSXG" evidence="4">
    <location>
        <begin position="41"/>
        <end position="45"/>
    </location>
</feature>
<name>A0A7W4Z7C4_9GAMM</name>
<dbReference type="Gene3D" id="3.40.1090.10">
    <property type="entry name" value="Cytosolic phospholipase A2 catalytic domain"/>
    <property type="match status" value="1"/>
</dbReference>
<dbReference type="RefSeq" id="WP_183410641.1">
    <property type="nucleotide sequence ID" value="NZ_JACHWY010000002.1"/>
</dbReference>
<dbReference type="Pfam" id="PF01734">
    <property type="entry name" value="Patatin"/>
    <property type="match status" value="1"/>
</dbReference>
<sequence>MADHKKRIALALGSGSARGMAHIGVIQRLEERGIKPDIVCGTSAGALVAAVYACGKLDHFADWVSGLTNSDILHYMDIRLLASGGVAQGGRLIDFFKKNYGNPNIEDLPLRYTAVATDLYRGRETWLQEGPIWDAVRASIAIPGILVPIAQGNHWLVDGGLVNPVPVSVGRALGAETIIAVNLNSDLLKPPKKITSVNTQEPEPEIPDEALDDSEFSMLSRLGQSIKGAATNLWSSGDKAQAPGALNVMLSAINVMQDRITRSRMAGEPADVTLSPRLSHVGFLEFSRAADAIEEGRAVVDRLWPEIEYALELADDDHRRPPEPEEPELQPPLDASKMVSATMEKVHPDPKSAIGDKAQPEQKT</sequence>
<proteinExistence type="predicted"/>
<feature type="short sequence motif" description="DGA/G" evidence="4">
    <location>
        <begin position="158"/>
        <end position="160"/>
    </location>
</feature>
<dbReference type="InterPro" id="IPR002641">
    <property type="entry name" value="PNPLA_dom"/>
</dbReference>
<evidence type="ECO:0000259" key="6">
    <source>
        <dbReference type="PROSITE" id="PS51635"/>
    </source>
</evidence>
<dbReference type="PANTHER" id="PTHR14226:SF76">
    <property type="entry name" value="NTE FAMILY PROTEIN RSSA"/>
    <property type="match status" value="1"/>
</dbReference>
<evidence type="ECO:0000256" key="4">
    <source>
        <dbReference type="PROSITE-ProRule" id="PRU01161"/>
    </source>
</evidence>
<dbReference type="GO" id="GO:0016042">
    <property type="term" value="P:lipid catabolic process"/>
    <property type="evidence" value="ECO:0007669"/>
    <property type="project" value="UniProtKB-UniRule"/>
</dbReference>
<comment type="caution">
    <text evidence="4">Lacks conserved residue(s) required for the propagation of feature annotation.</text>
</comment>
<dbReference type="EMBL" id="JACHWY010000002">
    <property type="protein sequence ID" value="MBB3047885.1"/>
    <property type="molecule type" value="Genomic_DNA"/>
</dbReference>
<keyword evidence="8" id="KW-1185">Reference proteome</keyword>
<organism evidence="7 8">
    <name type="scientific">Litorivivens lipolytica</name>
    <dbReference type="NCBI Taxonomy" id="1524264"/>
    <lineage>
        <taxon>Bacteria</taxon>
        <taxon>Pseudomonadati</taxon>
        <taxon>Pseudomonadota</taxon>
        <taxon>Gammaproteobacteria</taxon>
        <taxon>Litorivivens</taxon>
    </lineage>
</organism>
<dbReference type="GO" id="GO:0016787">
    <property type="term" value="F:hydrolase activity"/>
    <property type="evidence" value="ECO:0007669"/>
    <property type="project" value="UniProtKB-UniRule"/>
</dbReference>
<dbReference type="Proteomes" id="UP000537130">
    <property type="component" value="Unassembled WGS sequence"/>
</dbReference>
<evidence type="ECO:0000256" key="1">
    <source>
        <dbReference type="ARBA" id="ARBA00022801"/>
    </source>
</evidence>
<evidence type="ECO:0000256" key="2">
    <source>
        <dbReference type="ARBA" id="ARBA00022963"/>
    </source>
</evidence>
<protein>
    <submittedName>
        <fullName evidence="7">NTE family protein</fullName>
    </submittedName>
</protein>